<dbReference type="GO" id="GO:0032259">
    <property type="term" value="P:methylation"/>
    <property type="evidence" value="ECO:0007669"/>
    <property type="project" value="UniProtKB-KW"/>
</dbReference>
<dbReference type="Proteomes" id="UP000184452">
    <property type="component" value="Unassembled WGS sequence"/>
</dbReference>
<evidence type="ECO:0000313" key="6">
    <source>
        <dbReference type="Proteomes" id="UP000184452"/>
    </source>
</evidence>
<dbReference type="PANTHER" id="PTHR43464">
    <property type="entry name" value="METHYLTRANSFERASE"/>
    <property type="match status" value="1"/>
</dbReference>
<evidence type="ECO:0000313" key="5">
    <source>
        <dbReference type="EMBL" id="SHI41122.1"/>
    </source>
</evidence>
<feature type="domain" description="Methyltransferase" evidence="4">
    <location>
        <begin position="52"/>
        <end position="146"/>
    </location>
</feature>
<dbReference type="AlphaFoldDB" id="A0A1M6AXF0"/>
<organism evidence="5 6">
    <name type="scientific">Nocardiopsis flavescens</name>
    <dbReference type="NCBI Taxonomy" id="758803"/>
    <lineage>
        <taxon>Bacteria</taxon>
        <taxon>Bacillati</taxon>
        <taxon>Actinomycetota</taxon>
        <taxon>Actinomycetes</taxon>
        <taxon>Streptosporangiales</taxon>
        <taxon>Nocardiopsidaceae</taxon>
        <taxon>Nocardiopsis</taxon>
    </lineage>
</organism>
<reference evidence="5 6" key="1">
    <citation type="submission" date="2016-11" db="EMBL/GenBank/DDBJ databases">
        <authorList>
            <person name="Jaros S."/>
            <person name="Januszkiewicz K."/>
            <person name="Wedrychowicz H."/>
        </authorList>
    </citation>
    <scope>NUCLEOTIDE SEQUENCE [LARGE SCALE GENOMIC DNA]</scope>
    <source>
        <strain evidence="5 6">CGMCC 4.5723</strain>
    </source>
</reference>
<keyword evidence="1 5" id="KW-0489">Methyltransferase</keyword>
<protein>
    <submittedName>
        <fullName evidence="5">Methyltransferase domain-containing protein</fullName>
    </submittedName>
</protein>
<dbReference type="CDD" id="cd02440">
    <property type="entry name" value="AdoMet_MTases"/>
    <property type="match status" value="1"/>
</dbReference>
<proteinExistence type="predicted"/>
<dbReference type="Pfam" id="PF13649">
    <property type="entry name" value="Methyltransf_25"/>
    <property type="match status" value="1"/>
</dbReference>
<dbReference type="GO" id="GO:0008168">
    <property type="term" value="F:methyltransferase activity"/>
    <property type="evidence" value="ECO:0007669"/>
    <property type="project" value="UniProtKB-KW"/>
</dbReference>
<accession>A0A1M6AXF0</accession>
<evidence type="ECO:0000259" key="4">
    <source>
        <dbReference type="Pfam" id="PF13649"/>
    </source>
</evidence>
<evidence type="ECO:0000256" key="2">
    <source>
        <dbReference type="ARBA" id="ARBA00022679"/>
    </source>
</evidence>
<dbReference type="PANTHER" id="PTHR43464:SF19">
    <property type="entry name" value="UBIQUINONE BIOSYNTHESIS O-METHYLTRANSFERASE, MITOCHONDRIAL"/>
    <property type="match status" value="1"/>
</dbReference>
<keyword evidence="2 5" id="KW-0808">Transferase</keyword>
<dbReference type="EMBL" id="FQZK01000001">
    <property type="protein sequence ID" value="SHI41122.1"/>
    <property type="molecule type" value="Genomic_DNA"/>
</dbReference>
<dbReference type="Gene3D" id="3.40.50.150">
    <property type="entry name" value="Vaccinia Virus protein VP39"/>
    <property type="match status" value="1"/>
</dbReference>
<dbReference type="RefSeq" id="WP_342745972.1">
    <property type="nucleotide sequence ID" value="NZ_FQZK01000001.1"/>
</dbReference>
<sequence>MTRERDEGEHMAQDFDRDYWEDRYRGHAGGHGVPPNPHLVAEASDLEPGRALDAGAGTGAEARWLAGRGWRVTAADISQAALDAARERTADLDPQAAGRIAWVRADLTEGIPGGGGYDLVCSHYAHPTGGYAAFFGLLASAVAPGGTLFVVGHDHTGPHGHAGSHGHDGSLEHARVGAAEVAAVLDPGAWEVLVSESRSREVERGGHRSVLHDAVLRARRRA</sequence>
<name>A0A1M6AXF0_9ACTN</name>
<dbReference type="SUPFAM" id="SSF53335">
    <property type="entry name" value="S-adenosyl-L-methionine-dependent methyltransferases"/>
    <property type="match status" value="1"/>
</dbReference>
<gene>
    <name evidence="5" type="ORF">SAMN05421803_101147</name>
</gene>
<evidence type="ECO:0000256" key="1">
    <source>
        <dbReference type="ARBA" id="ARBA00022603"/>
    </source>
</evidence>
<dbReference type="STRING" id="758803.SAMN05421803_101147"/>
<evidence type="ECO:0000256" key="3">
    <source>
        <dbReference type="ARBA" id="ARBA00022691"/>
    </source>
</evidence>
<keyword evidence="3" id="KW-0949">S-adenosyl-L-methionine</keyword>
<keyword evidence="6" id="KW-1185">Reference proteome</keyword>
<dbReference type="InterPro" id="IPR041698">
    <property type="entry name" value="Methyltransf_25"/>
</dbReference>
<dbReference type="InterPro" id="IPR029063">
    <property type="entry name" value="SAM-dependent_MTases_sf"/>
</dbReference>